<feature type="chain" id="PRO_5040895113" description="C2 domain-containing protein" evidence="2">
    <location>
        <begin position="29"/>
        <end position="197"/>
    </location>
</feature>
<dbReference type="OrthoDB" id="442860at2759"/>
<evidence type="ECO:0000313" key="4">
    <source>
        <dbReference type="Proteomes" id="UP000192578"/>
    </source>
</evidence>
<dbReference type="InterPro" id="IPR032857">
    <property type="entry name" value="ALKBH4"/>
</dbReference>
<evidence type="ECO:0000256" key="2">
    <source>
        <dbReference type="SAM" id="SignalP"/>
    </source>
</evidence>
<comment type="cofactor">
    <cofactor evidence="1">
        <name>Fe(2+)</name>
        <dbReference type="ChEBI" id="CHEBI:29033"/>
    </cofactor>
</comment>
<dbReference type="PANTHER" id="PTHR12463">
    <property type="entry name" value="OXYGENASE-RELATED"/>
    <property type="match status" value="1"/>
</dbReference>
<dbReference type="GO" id="GO:0016491">
    <property type="term" value="F:oxidoreductase activity"/>
    <property type="evidence" value="ECO:0007669"/>
    <property type="project" value="TreeGrafter"/>
</dbReference>
<feature type="signal peptide" evidence="2">
    <location>
        <begin position="1"/>
        <end position="28"/>
    </location>
</feature>
<dbReference type="GO" id="GO:0032451">
    <property type="term" value="F:demethylase activity"/>
    <property type="evidence" value="ECO:0007669"/>
    <property type="project" value="TreeGrafter"/>
</dbReference>
<comment type="caution">
    <text evidence="3">The sequence shown here is derived from an EMBL/GenBank/DDBJ whole genome shotgun (WGS) entry which is preliminary data.</text>
</comment>
<gene>
    <name evidence="3" type="ORF">BV898_15391</name>
</gene>
<keyword evidence="2" id="KW-0732">Signal</keyword>
<dbReference type="AlphaFoldDB" id="A0A9X6NDX6"/>
<sequence>MTFNPACAAKLQLYFTQFLSLFFQVTLEASSGLPQFIEYEVIKIRRRKDDQDHPKAGAFECASFSAIELAPERTSAIQPRVEDDWIWGNELIFMSLMADVTLTLSPVAWDGAETYRVVRIRIPRRSQVSVSGLARRQWNYSVLSSDVHERQMLLVFRELSGLFRGTTGRVEQAEMGRRIAAANAAFKGDVNSCDCGE</sequence>
<dbReference type="EMBL" id="MTYJ01000207">
    <property type="protein sequence ID" value="OWA50888.1"/>
    <property type="molecule type" value="Genomic_DNA"/>
</dbReference>
<dbReference type="InterPro" id="IPR037151">
    <property type="entry name" value="AlkB-like_sf"/>
</dbReference>
<dbReference type="Gene3D" id="2.60.120.590">
    <property type="entry name" value="Alpha-ketoglutarate-dependent dioxygenase AlkB-like"/>
    <property type="match status" value="1"/>
</dbReference>
<dbReference type="PANTHER" id="PTHR12463:SF0">
    <property type="entry name" value="ALPHA-KETOGLUTARATE-DEPENDENT DIOXYGENASE ALKB HOMOLOG 4"/>
    <property type="match status" value="1"/>
</dbReference>
<reference evidence="4" key="1">
    <citation type="submission" date="2017-01" db="EMBL/GenBank/DDBJ databases">
        <title>Comparative genomics of anhydrobiosis in the tardigrade Hypsibius dujardini.</title>
        <authorList>
            <person name="Yoshida Y."/>
            <person name="Koutsovoulos G."/>
            <person name="Laetsch D."/>
            <person name="Stevens L."/>
            <person name="Kumar S."/>
            <person name="Horikawa D."/>
            <person name="Ishino K."/>
            <person name="Komine S."/>
            <person name="Tomita M."/>
            <person name="Blaxter M."/>
            <person name="Arakawa K."/>
        </authorList>
    </citation>
    <scope>NUCLEOTIDE SEQUENCE [LARGE SCALE GENOMIC DNA]</scope>
    <source>
        <strain evidence="4">Z151</strain>
    </source>
</reference>
<evidence type="ECO:0008006" key="5">
    <source>
        <dbReference type="Google" id="ProtNLM"/>
    </source>
</evidence>
<evidence type="ECO:0000313" key="3">
    <source>
        <dbReference type="EMBL" id="OWA50888.1"/>
    </source>
</evidence>
<organism evidence="3 4">
    <name type="scientific">Hypsibius exemplaris</name>
    <name type="common">Freshwater tardigrade</name>
    <dbReference type="NCBI Taxonomy" id="2072580"/>
    <lineage>
        <taxon>Eukaryota</taxon>
        <taxon>Metazoa</taxon>
        <taxon>Ecdysozoa</taxon>
        <taxon>Tardigrada</taxon>
        <taxon>Eutardigrada</taxon>
        <taxon>Parachela</taxon>
        <taxon>Hypsibioidea</taxon>
        <taxon>Hypsibiidae</taxon>
        <taxon>Hypsibius</taxon>
    </lineage>
</organism>
<proteinExistence type="predicted"/>
<protein>
    <recommendedName>
        <fullName evidence="5">C2 domain-containing protein</fullName>
    </recommendedName>
</protein>
<dbReference type="GO" id="GO:0070988">
    <property type="term" value="P:demethylation"/>
    <property type="evidence" value="ECO:0007669"/>
    <property type="project" value="InterPro"/>
</dbReference>
<keyword evidence="4" id="KW-1185">Reference proteome</keyword>
<accession>A0A9X6NDX6</accession>
<name>A0A9X6NDX6_HYPEX</name>
<dbReference type="Proteomes" id="UP000192578">
    <property type="component" value="Unassembled WGS sequence"/>
</dbReference>
<evidence type="ECO:0000256" key="1">
    <source>
        <dbReference type="ARBA" id="ARBA00001954"/>
    </source>
</evidence>